<comment type="caution">
    <text evidence="2">The sequence shown here is derived from an EMBL/GenBank/DDBJ whole genome shotgun (WGS) entry which is preliminary data.</text>
</comment>
<proteinExistence type="predicted"/>
<dbReference type="EMBL" id="JAPDOD010000025">
    <property type="protein sequence ID" value="MDA0163522.1"/>
    <property type="molecule type" value="Genomic_DNA"/>
</dbReference>
<feature type="transmembrane region" description="Helical" evidence="1">
    <location>
        <begin position="21"/>
        <end position="43"/>
    </location>
</feature>
<evidence type="ECO:0000313" key="2">
    <source>
        <dbReference type="EMBL" id="MDA0163522.1"/>
    </source>
</evidence>
<reference evidence="2" key="1">
    <citation type="submission" date="2022-10" db="EMBL/GenBank/DDBJ databases">
        <title>The WGS of Solirubrobacter ginsenosidimutans DSM 21036.</title>
        <authorList>
            <person name="Jiang Z."/>
        </authorList>
    </citation>
    <scope>NUCLEOTIDE SEQUENCE</scope>
    <source>
        <strain evidence="2">DSM 21036</strain>
    </source>
</reference>
<dbReference type="Proteomes" id="UP001149140">
    <property type="component" value="Unassembled WGS sequence"/>
</dbReference>
<keyword evidence="1" id="KW-1133">Transmembrane helix</keyword>
<dbReference type="RefSeq" id="WP_270042767.1">
    <property type="nucleotide sequence ID" value="NZ_JAPDOD010000025.1"/>
</dbReference>
<evidence type="ECO:0008006" key="4">
    <source>
        <dbReference type="Google" id="ProtNLM"/>
    </source>
</evidence>
<evidence type="ECO:0000313" key="3">
    <source>
        <dbReference type="Proteomes" id="UP001149140"/>
    </source>
</evidence>
<evidence type="ECO:0000256" key="1">
    <source>
        <dbReference type="SAM" id="Phobius"/>
    </source>
</evidence>
<gene>
    <name evidence="2" type="ORF">OM076_24830</name>
</gene>
<keyword evidence="3" id="KW-1185">Reference proteome</keyword>
<name>A0A9X3MYK8_9ACTN</name>
<accession>A0A9X3MYK8</accession>
<sequence>MRERVLELFVKARFFARDTSAQTAAEYLGVLLVVAAIVTAIAWTDPGQAISDKLSEIVRDIAGDR</sequence>
<protein>
    <recommendedName>
        <fullName evidence="4">Flp family type IVb pilin</fullName>
    </recommendedName>
</protein>
<keyword evidence="1" id="KW-0812">Transmembrane</keyword>
<keyword evidence="1" id="KW-0472">Membrane</keyword>
<dbReference type="AlphaFoldDB" id="A0A9X3MYK8"/>
<organism evidence="2 3">
    <name type="scientific">Solirubrobacter ginsenosidimutans</name>
    <dbReference type="NCBI Taxonomy" id="490573"/>
    <lineage>
        <taxon>Bacteria</taxon>
        <taxon>Bacillati</taxon>
        <taxon>Actinomycetota</taxon>
        <taxon>Thermoleophilia</taxon>
        <taxon>Solirubrobacterales</taxon>
        <taxon>Solirubrobacteraceae</taxon>
        <taxon>Solirubrobacter</taxon>
    </lineage>
</organism>